<feature type="region of interest" description="Disordered" evidence="1">
    <location>
        <begin position="189"/>
        <end position="275"/>
    </location>
</feature>
<feature type="region of interest" description="Disordered" evidence="1">
    <location>
        <begin position="289"/>
        <end position="418"/>
    </location>
</feature>
<feature type="compositionally biased region" description="Basic and acidic residues" evidence="1">
    <location>
        <begin position="403"/>
        <end position="418"/>
    </location>
</feature>
<evidence type="ECO:0000256" key="2">
    <source>
        <dbReference type="SAM" id="Phobius"/>
    </source>
</evidence>
<keyword evidence="2" id="KW-0472">Membrane</keyword>
<feature type="compositionally biased region" description="Low complexity" evidence="1">
    <location>
        <begin position="351"/>
        <end position="367"/>
    </location>
</feature>
<feature type="compositionally biased region" description="Polar residues" evidence="1">
    <location>
        <begin position="129"/>
        <end position="153"/>
    </location>
</feature>
<evidence type="ECO:0000313" key="3">
    <source>
        <dbReference type="Proteomes" id="UP000694888"/>
    </source>
</evidence>
<keyword evidence="2" id="KW-1133">Transmembrane helix</keyword>
<dbReference type="GeneID" id="106011901"/>
<evidence type="ECO:0000313" key="4">
    <source>
        <dbReference type="RefSeq" id="XP_012938527.1"/>
    </source>
</evidence>
<protein>
    <submittedName>
        <fullName evidence="4">Uncharacterized protein LOC106011901</fullName>
    </submittedName>
</protein>
<feature type="compositionally biased region" description="Polar residues" evidence="1">
    <location>
        <begin position="508"/>
        <end position="540"/>
    </location>
</feature>
<proteinExistence type="predicted"/>
<accession>A0ABM1A0U8</accession>
<reference evidence="4" key="1">
    <citation type="submission" date="2025-08" db="UniProtKB">
        <authorList>
            <consortium name="RefSeq"/>
        </authorList>
    </citation>
    <scope>IDENTIFICATION</scope>
</reference>
<feature type="transmembrane region" description="Helical" evidence="2">
    <location>
        <begin position="20"/>
        <end position="42"/>
    </location>
</feature>
<feature type="compositionally biased region" description="Pro residues" evidence="1">
    <location>
        <begin position="263"/>
        <end position="275"/>
    </location>
</feature>
<keyword evidence="2" id="KW-0812">Transmembrane</keyword>
<feature type="compositionally biased region" description="Polar residues" evidence="1">
    <location>
        <begin position="368"/>
        <end position="385"/>
    </location>
</feature>
<name>A0ABM1A0U8_APLCA</name>
<sequence length="837" mass="91934">MASVKRVCLHLQHKIDLRCWCVLAVLAVVIVSHTAGWFTVVFTTVRETPNPEQEKSQWNSSFLASQMSGYLQYVLRTRSQKQNAIVHQNRDNISVSERSSYTFISDDDADRDRNNSTRQQARISKDNGVATQVTQSGDLSDQRRQFSNQSDLHTSPAPEIINFSPQKGSSNHIGLSSQSKPRIIEQTSGNNVPASQISGSPNTDSSVLSHSGPDSPMPKVSATDTQNPDALNINPPTQTSTKSESFFPTPRVHNSPHPNSFLPNPPAPVPPVPEPPFLNSSFSNFPVPDHPLLNSSSPNPPLSDSRYSMSSVTSPAVPHSPTPNSSATNASVPHSSHPNYISSTNPPVPDSPNLNSSFPNSSVSDTSKLMNSSAFKHQVLNPSTTGKERPVGLSGVEKGSTVLHDDSSAKSRPETYDQKQLKTEPLGNLNAVNRNEHKNALLSSPMLNLLLLSRFFQTTSEDTETFTAPSTLRQHPTAASVTVSVSSAAIHQPDVHEQTMTMYRSGVQNQPIKPSADTRNTTINASSSFTGSSVPNNESTAPPADRVVPPSLVLFTTWVRQVGKASVHENVLRRWSRWRPLITPLIFTDDLTLKEEALRHAWDVLPEPTKACGGVPIMREMFRVAMATYNASLFGFVNGDLLMSDGLATTVQALLDRSDVMSHPLLAVFRRINVEFPENSSRFEETDVLKLSQLGTPMTDGSTDGFLTNRLFPWSHVPDLVPGRPGVDMWLVAFGRHVRDVVVVDVSRTVVAVHMTTQAGNLEGWSYANAKCNRNIFEQLRIVPSWPCGFARCCDVISQWAQTEGGEIRAVRLDKVFLQTDCYNCHLDPSRLEELSF</sequence>
<gene>
    <name evidence="4" type="primary">LOC106011901</name>
</gene>
<organism evidence="3 4">
    <name type="scientific">Aplysia californica</name>
    <name type="common">California sea hare</name>
    <dbReference type="NCBI Taxonomy" id="6500"/>
    <lineage>
        <taxon>Eukaryota</taxon>
        <taxon>Metazoa</taxon>
        <taxon>Spiralia</taxon>
        <taxon>Lophotrochozoa</taxon>
        <taxon>Mollusca</taxon>
        <taxon>Gastropoda</taxon>
        <taxon>Heterobranchia</taxon>
        <taxon>Euthyneura</taxon>
        <taxon>Tectipleura</taxon>
        <taxon>Aplysiida</taxon>
        <taxon>Aplysioidea</taxon>
        <taxon>Aplysiidae</taxon>
        <taxon>Aplysia</taxon>
    </lineage>
</organism>
<feature type="compositionally biased region" description="Low complexity" evidence="1">
    <location>
        <begin position="253"/>
        <end position="262"/>
    </location>
</feature>
<feature type="compositionally biased region" description="Polar residues" evidence="1">
    <location>
        <begin position="222"/>
        <end position="246"/>
    </location>
</feature>
<feature type="compositionally biased region" description="Polar residues" evidence="1">
    <location>
        <begin position="322"/>
        <end position="345"/>
    </location>
</feature>
<dbReference type="RefSeq" id="XP_012938527.1">
    <property type="nucleotide sequence ID" value="XM_013083073.1"/>
</dbReference>
<feature type="compositionally biased region" description="Polar residues" evidence="1">
    <location>
        <begin position="163"/>
        <end position="177"/>
    </location>
</feature>
<evidence type="ECO:0000256" key="1">
    <source>
        <dbReference type="SAM" id="MobiDB-lite"/>
    </source>
</evidence>
<feature type="region of interest" description="Disordered" evidence="1">
    <location>
        <begin position="508"/>
        <end position="545"/>
    </location>
</feature>
<feature type="region of interest" description="Disordered" evidence="1">
    <location>
        <begin position="104"/>
        <end position="177"/>
    </location>
</feature>
<dbReference type="Proteomes" id="UP000694888">
    <property type="component" value="Unplaced"/>
</dbReference>
<feature type="compositionally biased region" description="Polar residues" evidence="1">
    <location>
        <begin position="189"/>
        <end position="209"/>
    </location>
</feature>
<feature type="compositionally biased region" description="Low complexity" evidence="1">
    <location>
        <begin position="290"/>
        <end position="305"/>
    </location>
</feature>
<keyword evidence="3" id="KW-1185">Reference proteome</keyword>